<evidence type="ECO:0000256" key="5">
    <source>
        <dbReference type="ARBA" id="ARBA00022692"/>
    </source>
</evidence>
<feature type="domain" description="4Fe-4S ferredoxin-type" evidence="12">
    <location>
        <begin position="19"/>
        <end position="49"/>
    </location>
</feature>
<evidence type="ECO:0000313" key="14">
    <source>
        <dbReference type="Proteomes" id="UP001596505"/>
    </source>
</evidence>
<dbReference type="PANTHER" id="PTHR43177:SF3">
    <property type="entry name" value="PROTEIN NRFC HOMOLOG"/>
    <property type="match status" value="1"/>
</dbReference>
<feature type="transmembrane region" description="Helical" evidence="11">
    <location>
        <begin position="424"/>
        <end position="443"/>
    </location>
</feature>
<keyword evidence="3" id="KW-1003">Cell membrane</keyword>
<feature type="transmembrane region" description="Helical" evidence="11">
    <location>
        <begin position="388"/>
        <end position="412"/>
    </location>
</feature>
<gene>
    <name evidence="13" type="ORF">ACFQRG_20315</name>
</gene>
<feature type="transmembrane region" description="Helical" evidence="11">
    <location>
        <begin position="464"/>
        <end position="485"/>
    </location>
</feature>
<dbReference type="InterPro" id="IPR017900">
    <property type="entry name" value="4Fe4S_Fe_S_CS"/>
</dbReference>
<sequence>MYQEVEVIGNSPDDHKVKWGKVIDQEKCIGCHACSTACKSENAVPLGMNRTFVKAVEVGTYPDVNRYFQVDRCNQCEDAPCVPVCPVTAMYQREDGIVDFDQDVCIGCKACMAACPYDAININPDNHSAEKCNFCAHRIDQGLEPACVVVCPEEAIIVGDLNDPESEVSQIIARQKVDVRKPEKATSPKVFYVGADESTLSPSAAEYQGAHMWSEQNEGYPVDDNRSTVKSLSSTRVAYEVPHKAPWDWRVSFYTWTKSISAGLFMMYAFLGMLGFSLGSVWATSIAIISGVFLGITGIVLIADLTHPMRFYRIFTRPQWKSWLVKGAFIIAGYAIVLLLLFIAGVASLPVLSKVLWWPGMILAVFTAIYTAFLFSKSKGRDLWQNPLLPLHFFIQAALCGAAGMIIMSLFLSIPEAALQTCRMTLIVSVALHIAIVISEAVIPHMTADQGKAAHNMIKGKYSMYYWVGLIVGGILPFLLGFGNVTVMGEIASVLVLGGLLAYEHAYVQAGQSVPLT</sequence>
<dbReference type="PANTHER" id="PTHR43177">
    <property type="entry name" value="PROTEIN NRFC"/>
    <property type="match status" value="1"/>
</dbReference>
<evidence type="ECO:0000259" key="12">
    <source>
        <dbReference type="PROSITE" id="PS51379"/>
    </source>
</evidence>
<keyword evidence="6" id="KW-0479">Metal-binding</keyword>
<organism evidence="13 14">
    <name type="scientific">Scopulibacillus cellulosilyticus</name>
    <dbReference type="NCBI Taxonomy" id="2665665"/>
    <lineage>
        <taxon>Bacteria</taxon>
        <taxon>Bacillati</taxon>
        <taxon>Bacillota</taxon>
        <taxon>Bacilli</taxon>
        <taxon>Bacillales</taxon>
        <taxon>Sporolactobacillaceae</taxon>
        <taxon>Scopulibacillus</taxon>
    </lineage>
</organism>
<dbReference type="Gene3D" id="3.30.70.20">
    <property type="match status" value="2"/>
</dbReference>
<comment type="similarity">
    <text evidence="2">Belongs to the NrfD family.</text>
</comment>
<dbReference type="InterPro" id="IPR017896">
    <property type="entry name" value="4Fe4S_Fe-S-bd"/>
</dbReference>
<evidence type="ECO:0000256" key="4">
    <source>
        <dbReference type="ARBA" id="ARBA00022485"/>
    </source>
</evidence>
<keyword evidence="4" id="KW-0004">4Fe-4S</keyword>
<reference evidence="14" key="1">
    <citation type="journal article" date="2019" name="Int. J. Syst. Evol. Microbiol.">
        <title>The Global Catalogue of Microorganisms (GCM) 10K type strain sequencing project: providing services to taxonomists for standard genome sequencing and annotation.</title>
        <authorList>
            <consortium name="The Broad Institute Genomics Platform"/>
            <consortium name="The Broad Institute Genome Sequencing Center for Infectious Disease"/>
            <person name="Wu L."/>
            <person name="Ma J."/>
        </authorList>
    </citation>
    <scope>NUCLEOTIDE SEQUENCE [LARGE SCALE GENOMIC DNA]</scope>
    <source>
        <strain evidence="14">CGMCC 1.16305</strain>
    </source>
</reference>
<evidence type="ECO:0000256" key="8">
    <source>
        <dbReference type="ARBA" id="ARBA00023004"/>
    </source>
</evidence>
<accession>A0ABW2Q2L8</accession>
<name>A0ABW2Q2L8_9BACL</name>
<dbReference type="Gene3D" id="1.20.1630.10">
    <property type="entry name" value="Formate dehydrogenase/DMSO reductase domain"/>
    <property type="match status" value="1"/>
</dbReference>
<feature type="transmembrane region" description="Helical" evidence="11">
    <location>
        <begin position="282"/>
        <end position="303"/>
    </location>
</feature>
<dbReference type="CDD" id="cd10551">
    <property type="entry name" value="PsrB"/>
    <property type="match status" value="1"/>
</dbReference>
<evidence type="ECO:0000256" key="11">
    <source>
        <dbReference type="SAM" id="Phobius"/>
    </source>
</evidence>
<feature type="transmembrane region" description="Helical" evidence="11">
    <location>
        <begin position="253"/>
        <end position="276"/>
    </location>
</feature>
<dbReference type="Pfam" id="PF13247">
    <property type="entry name" value="Fer4_11"/>
    <property type="match status" value="1"/>
</dbReference>
<feature type="domain" description="4Fe-4S ferredoxin-type" evidence="12">
    <location>
        <begin position="64"/>
        <end position="95"/>
    </location>
</feature>
<dbReference type="InterPro" id="IPR005614">
    <property type="entry name" value="NrfD-like"/>
</dbReference>
<comment type="subcellular location">
    <subcellularLocation>
        <location evidence="1">Cell membrane</location>
        <topology evidence="1">Multi-pass membrane protein</topology>
    </subcellularLocation>
</comment>
<dbReference type="RefSeq" id="WP_380969601.1">
    <property type="nucleotide sequence ID" value="NZ_JBHTCO010000043.1"/>
</dbReference>
<comment type="caution">
    <text evidence="13">The sequence shown here is derived from an EMBL/GenBank/DDBJ whole genome shotgun (WGS) entry which is preliminary data.</text>
</comment>
<keyword evidence="9" id="KW-0411">Iron-sulfur</keyword>
<evidence type="ECO:0000256" key="6">
    <source>
        <dbReference type="ARBA" id="ARBA00022723"/>
    </source>
</evidence>
<dbReference type="PROSITE" id="PS00198">
    <property type="entry name" value="4FE4S_FER_1"/>
    <property type="match status" value="1"/>
</dbReference>
<keyword evidence="5 11" id="KW-0812">Transmembrane</keyword>
<dbReference type="SUPFAM" id="SSF54862">
    <property type="entry name" value="4Fe-4S ferredoxins"/>
    <property type="match status" value="1"/>
</dbReference>
<evidence type="ECO:0000256" key="1">
    <source>
        <dbReference type="ARBA" id="ARBA00004651"/>
    </source>
</evidence>
<dbReference type="Proteomes" id="UP001596505">
    <property type="component" value="Unassembled WGS sequence"/>
</dbReference>
<evidence type="ECO:0000256" key="7">
    <source>
        <dbReference type="ARBA" id="ARBA00022989"/>
    </source>
</evidence>
<dbReference type="Pfam" id="PF12797">
    <property type="entry name" value="Fer4_2"/>
    <property type="match status" value="1"/>
</dbReference>
<keyword evidence="7 11" id="KW-1133">Transmembrane helix</keyword>
<evidence type="ECO:0000256" key="10">
    <source>
        <dbReference type="ARBA" id="ARBA00023136"/>
    </source>
</evidence>
<feature type="transmembrane region" description="Helical" evidence="11">
    <location>
        <begin position="355"/>
        <end position="376"/>
    </location>
</feature>
<proteinExistence type="inferred from homology"/>
<keyword evidence="10 11" id="KW-0472">Membrane</keyword>
<dbReference type="PROSITE" id="PS51379">
    <property type="entry name" value="4FE4S_FER_2"/>
    <property type="match status" value="3"/>
</dbReference>
<keyword evidence="8" id="KW-0408">Iron</keyword>
<keyword evidence="14" id="KW-1185">Reference proteome</keyword>
<protein>
    <submittedName>
        <fullName evidence="13">4Fe-4S dicluster domain-containing protein</fullName>
    </submittedName>
</protein>
<evidence type="ECO:0000256" key="9">
    <source>
        <dbReference type="ARBA" id="ARBA00023014"/>
    </source>
</evidence>
<evidence type="ECO:0000313" key="13">
    <source>
        <dbReference type="EMBL" id="MFC7395257.1"/>
    </source>
</evidence>
<feature type="transmembrane region" description="Helical" evidence="11">
    <location>
        <begin position="323"/>
        <end position="349"/>
    </location>
</feature>
<dbReference type="EMBL" id="JBHTCO010000043">
    <property type="protein sequence ID" value="MFC7395257.1"/>
    <property type="molecule type" value="Genomic_DNA"/>
</dbReference>
<dbReference type="Pfam" id="PF03916">
    <property type="entry name" value="NrfD"/>
    <property type="match status" value="1"/>
</dbReference>
<evidence type="ECO:0000256" key="2">
    <source>
        <dbReference type="ARBA" id="ARBA00008929"/>
    </source>
</evidence>
<dbReference type="InterPro" id="IPR050954">
    <property type="entry name" value="ET_IronSulfur_Cluster-Binding"/>
</dbReference>
<evidence type="ECO:0000256" key="3">
    <source>
        <dbReference type="ARBA" id="ARBA00022475"/>
    </source>
</evidence>
<feature type="domain" description="4Fe-4S ferredoxin-type" evidence="12">
    <location>
        <begin position="96"/>
        <end position="125"/>
    </location>
</feature>